<evidence type="ECO:0000313" key="3">
    <source>
        <dbReference type="Proteomes" id="UP000034054"/>
    </source>
</evidence>
<keyword evidence="1" id="KW-0472">Membrane</keyword>
<comment type="caution">
    <text evidence="2">The sequence shown here is derived from an EMBL/GenBank/DDBJ whole genome shotgun (WGS) entry which is preliminary data.</text>
</comment>
<dbReference type="Proteomes" id="UP000034054">
    <property type="component" value="Unassembled WGS sequence"/>
</dbReference>
<name>A0A0G1XMZ6_9BACT</name>
<dbReference type="AlphaFoldDB" id="A0A0G1XMZ6"/>
<protein>
    <submittedName>
        <fullName evidence="2">Uncharacterized protein</fullName>
    </submittedName>
</protein>
<evidence type="ECO:0000256" key="1">
    <source>
        <dbReference type="SAM" id="Phobius"/>
    </source>
</evidence>
<reference evidence="2 3" key="1">
    <citation type="journal article" date="2015" name="Nature">
        <title>rRNA introns, odd ribosomes, and small enigmatic genomes across a large radiation of phyla.</title>
        <authorList>
            <person name="Brown C.T."/>
            <person name="Hug L.A."/>
            <person name="Thomas B.C."/>
            <person name="Sharon I."/>
            <person name="Castelle C.J."/>
            <person name="Singh A."/>
            <person name="Wilkins M.J."/>
            <person name="Williams K.H."/>
            <person name="Banfield J.F."/>
        </authorList>
    </citation>
    <scope>NUCLEOTIDE SEQUENCE [LARGE SCALE GENOMIC DNA]</scope>
</reference>
<keyword evidence="1" id="KW-1133">Transmembrane helix</keyword>
<dbReference type="EMBL" id="LCRH01000035">
    <property type="protein sequence ID" value="KKW32240.1"/>
    <property type="molecule type" value="Genomic_DNA"/>
</dbReference>
<proteinExistence type="predicted"/>
<accession>A0A0G1XMZ6</accession>
<evidence type="ECO:0000313" key="2">
    <source>
        <dbReference type="EMBL" id="KKW32240.1"/>
    </source>
</evidence>
<organism evidence="2 3">
    <name type="scientific">Candidatus Uhrbacteria bacterium GW2011_GWA2_52_8d</name>
    <dbReference type="NCBI Taxonomy" id="1618979"/>
    <lineage>
        <taxon>Bacteria</taxon>
        <taxon>Candidatus Uhriibacteriota</taxon>
    </lineage>
</organism>
<keyword evidence="1" id="KW-0812">Transmembrane</keyword>
<feature type="transmembrane region" description="Helical" evidence="1">
    <location>
        <begin position="36"/>
        <end position="62"/>
    </location>
</feature>
<gene>
    <name evidence="2" type="ORF">UY76_C0035G0004</name>
</gene>
<sequence>MNEGGLLLQEDKEFKRFYRLSVWWVTHRAMLRRIGFVIFIVFDALLLLFGGWCLLDAFAISYQSEQNAVMRMVALGQSDLHAYTLANAAYDLEAGEGRVISIGNSRYDLYTTLLNPNDDWWAEFSYSFSIGDEQTDLQEGFILPMEEKALVELAIESASQIPFASLIIENVRWHRVDHHAVSNYETWASDRLNFLISASSFEKETRFDGETYGRTTFAIENDTAYSYYDVGLFVLLLRGSSVVGVNRTTLSSLESGVEAEVTVNWFGTLPSVSQVQVVPELNIFDLEVYKPLQGESTRDTRTRVFTR</sequence>